<organism evidence="7 8">
    <name type="scientific">Pedobacter segetis</name>
    <dbReference type="NCBI Taxonomy" id="2793069"/>
    <lineage>
        <taxon>Bacteria</taxon>
        <taxon>Pseudomonadati</taxon>
        <taxon>Bacteroidota</taxon>
        <taxon>Sphingobacteriia</taxon>
        <taxon>Sphingobacteriales</taxon>
        <taxon>Sphingobacteriaceae</taxon>
        <taxon>Pedobacter</taxon>
    </lineage>
</organism>
<feature type="coiled-coil region" evidence="4">
    <location>
        <begin position="174"/>
        <end position="237"/>
    </location>
</feature>
<dbReference type="InterPro" id="IPR036890">
    <property type="entry name" value="HATPase_C_sf"/>
</dbReference>
<dbReference type="InterPro" id="IPR005467">
    <property type="entry name" value="His_kinase_dom"/>
</dbReference>
<dbReference type="SUPFAM" id="SSF55874">
    <property type="entry name" value="ATPase domain of HSP90 chaperone/DNA topoisomerase II/histidine kinase"/>
    <property type="match status" value="1"/>
</dbReference>
<feature type="transmembrane region" description="Helical" evidence="5">
    <location>
        <begin position="28"/>
        <end position="47"/>
    </location>
</feature>
<evidence type="ECO:0000256" key="3">
    <source>
        <dbReference type="ARBA" id="ARBA00022553"/>
    </source>
</evidence>
<dbReference type="Gene3D" id="3.30.565.10">
    <property type="entry name" value="Histidine kinase-like ATPase, C-terminal domain"/>
    <property type="match status" value="1"/>
</dbReference>
<dbReference type="GO" id="GO:0016301">
    <property type="term" value="F:kinase activity"/>
    <property type="evidence" value="ECO:0007669"/>
    <property type="project" value="UniProtKB-KW"/>
</dbReference>
<dbReference type="InterPro" id="IPR003594">
    <property type="entry name" value="HATPase_dom"/>
</dbReference>
<keyword evidence="8" id="KW-1185">Reference proteome</keyword>
<dbReference type="InterPro" id="IPR036097">
    <property type="entry name" value="HisK_dim/P_sf"/>
</dbReference>
<dbReference type="Pfam" id="PF00512">
    <property type="entry name" value="HisKA"/>
    <property type="match status" value="1"/>
</dbReference>
<evidence type="ECO:0000256" key="1">
    <source>
        <dbReference type="ARBA" id="ARBA00000085"/>
    </source>
</evidence>
<dbReference type="Proteomes" id="UP000660024">
    <property type="component" value="Unassembled WGS sequence"/>
</dbReference>
<dbReference type="EC" id="2.7.13.3" evidence="2"/>
<evidence type="ECO:0000313" key="7">
    <source>
        <dbReference type="EMBL" id="MBK0383747.1"/>
    </source>
</evidence>
<dbReference type="SMART" id="SM00387">
    <property type="entry name" value="HATPase_c"/>
    <property type="match status" value="1"/>
</dbReference>
<comment type="catalytic activity">
    <reaction evidence="1">
        <text>ATP + protein L-histidine = ADP + protein N-phospho-L-histidine.</text>
        <dbReference type="EC" id="2.7.13.3"/>
    </reaction>
</comment>
<keyword evidence="7" id="KW-0418">Kinase</keyword>
<dbReference type="RefSeq" id="WP_200586813.1">
    <property type="nucleotide sequence ID" value="NZ_JAEHFY010000017.1"/>
</dbReference>
<keyword evidence="5" id="KW-1133">Transmembrane helix</keyword>
<keyword evidence="7" id="KW-0808">Transferase</keyword>
<sequence>MIEKLNWQSIYASLDKISFLRKSFTLKFLFIAFIGIHIPLLGLLFFLKFNSLNSYSPVQIILITLILTLVATMVTLYVLNNLLKPLILSKNALKDFYRYRTLPNLPSIHHDEVGELMRLVNKTLNSLDVLSREKQQLIALVSHNLRTPLTQILSLCELFKAENEGNNFYTDNISKITENQLNDLAELLNQLVQNKNNVVLDDDGFNVYSLVEEDIEKQKFQTNLKSIKVEVENQEELFLPNTIRSNIDLVFHNLLSNAIKFSYPNSIIKVKIFGKADKVYIEVKDQGIGFDDDYKDMIFKNMKNKGRLGTKNEPSIGLGLHLCKKTIQKAGGDLIAKSDGNNKGATFTLIV</sequence>
<evidence type="ECO:0000256" key="4">
    <source>
        <dbReference type="SAM" id="Coils"/>
    </source>
</evidence>
<gene>
    <name evidence="7" type="ORF">I5M32_12330</name>
</gene>
<accession>A0ABS1BLH1</accession>
<evidence type="ECO:0000313" key="8">
    <source>
        <dbReference type="Proteomes" id="UP000660024"/>
    </source>
</evidence>
<proteinExistence type="predicted"/>
<feature type="domain" description="Histidine kinase" evidence="6">
    <location>
        <begin position="140"/>
        <end position="351"/>
    </location>
</feature>
<dbReference type="InterPro" id="IPR004358">
    <property type="entry name" value="Sig_transdc_His_kin-like_C"/>
</dbReference>
<dbReference type="CDD" id="cd00082">
    <property type="entry name" value="HisKA"/>
    <property type="match status" value="1"/>
</dbReference>
<evidence type="ECO:0000256" key="2">
    <source>
        <dbReference type="ARBA" id="ARBA00012438"/>
    </source>
</evidence>
<dbReference type="PANTHER" id="PTHR43547">
    <property type="entry name" value="TWO-COMPONENT HISTIDINE KINASE"/>
    <property type="match status" value="1"/>
</dbReference>
<keyword evidence="5" id="KW-0472">Membrane</keyword>
<dbReference type="PRINTS" id="PR00344">
    <property type="entry name" value="BCTRLSENSOR"/>
</dbReference>
<dbReference type="PANTHER" id="PTHR43547:SF2">
    <property type="entry name" value="HYBRID SIGNAL TRANSDUCTION HISTIDINE KINASE C"/>
    <property type="match status" value="1"/>
</dbReference>
<dbReference type="Gene3D" id="1.10.287.130">
    <property type="match status" value="1"/>
</dbReference>
<dbReference type="SUPFAM" id="SSF47384">
    <property type="entry name" value="Homodimeric domain of signal transducing histidine kinase"/>
    <property type="match status" value="1"/>
</dbReference>
<dbReference type="EMBL" id="JAEHFY010000017">
    <property type="protein sequence ID" value="MBK0383747.1"/>
    <property type="molecule type" value="Genomic_DNA"/>
</dbReference>
<evidence type="ECO:0000259" key="6">
    <source>
        <dbReference type="PROSITE" id="PS50109"/>
    </source>
</evidence>
<reference evidence="7 8" key="1">
    <citation type="submission" date="2020-12" db="EMBL/GenBank/DDBJ databases">
        <title>Bacterial novel species Pedobacter sp. SD-b isolated from soil.</title>
        <authorList>
            <person name="Jung H.-Y."/>
        </authorList>
    </citation>
    <scope>NUCLEOTIDE SEQUENCE [LARGE SCALE GENOMIC DNA]</scope>
    <source>
        <strain evidence="7 8">SD-b</strain>
    </source>
</reference>
<dbReference type="PROSITE" id="PS50109">
    <property type="entry name" value="HIS_KIN"/>
    <property type="match status" value="1"/>
</dbReference>
<keyword evidence="4" id="KW-0175">Coiled coil</keyword>
<dbReference type="Pfam" id="PF02518">
    <property type="entry name" value="HATPase_c"/>
    <property type="match status" value="1"/>
</dbReference>
<keyword evidence="3" id="KW-0597">Phosphoprotein</keyword>
<keyword evidence="5" id="KW-0812">Transmembrane</keyword>
<evidence type="ECO:0000256" key="5">
    <source>
        <dbReference type="SAM" id="Phobius"/>
    </source>
</evidence>
<name>A0ABS1BLH1_9SPHI</name>
<dbReference type="InterPro" id="IPR003661">
    <property type="entry name" value="HisK_dim/P_dom"/>
</dbReference>
<protein>
    <recommendedName>
        <fullName evidence="2">histidine kinase</fullName>
        <ecNumber evidence="2">2.7.13.3</ecNumber>
    </recommendedName>
</protein>
<feature type="transmembrane region" description="Helical" evidence="5">
    <location>
        <begin position="59"/>
        <end position="79"/>
    </location>
</feature>
<comment type="caution">
    <text evidence="7">The sequence shown here is derived from an EMBL/GenBank/DDBJ whole genome shotgun (WGS) entry which is preliminary data.</text>
</comment>